<protein>
    <recommendedName>
        <fullName evidence="3">Transposase</fullName>
    </recommendedName>
</protein>
<keyword evidence="2" id="KW-1185">Reference proteome</keyword>
<sequence>MKTRLRKFGSLNVAKMFKKIKKTFKKHLTKSEKIMYTHFCSLHNFYEFLADDI</sequence>
<dbReference type="EMBL" id="CP038802">
    <property type="protein sequence ID" value="UTY28948.1"/>
    <property type="molecule type" value="Genomic_DNA"/>
</dbReference>
<evidence type="ECO:0000313" key="2">
    <source>
        <dbReference type="Proteomes" id="UP001059401"/>
    </source>
</evidence>
<accession>A0ABY5HXI7</accession>
<reference evidence="1" key="1">
    <citation type="submission" date="2019-04" db="EMBL/GenBank/DDBJ databases">
        <title>Whole genome sequencing of oral phylogroup 2 treponemes.</title>
        <authorList>
            <person name="Chan Y."/>
            <person name="Zeng H.H."/>
            <person name="Yu X.L."/>
            <person name="Leung W.K."/>
            <person name="Watt R.M."/>
        </authorList>
    </citation>
    <scope>NUCLEOTIDE SEQUENCE</scope>
    <source>
        <strain evidence="1">OMZ 847</strain>
    </source>
</reference>
<evidence type="ECO:0008006" key="3">
    <source>
        <dbReference type="Google" id="ProtNLM"/>
    </source>
</evidence>
<organism evidence="1 2">
    <name type="scientific">Treponema putidum</name>
    <dbReference type="NCBI Taxonomy" id="221027"/>
    <lineage>
        <taxon>Bacteria</taxon>
        <taxon>Pseudomonadati</taxon>
        <taxon>Spirochaetota</taxon>
        <taxon>Spirochaetia</taxon>
        <taxon>Spirochaetales</taxon>
        <taxon>Treponemataceae</taxon>
        <taxon>Treponema</taxon>
    </lineage>
</organism>
<proteinExistence type="predicted"/>
<dbReference type="Proteomes" id="UP001059401">
    <property type="component" value="Chromosome"/>
</dbReference>
<gene>
    <name evidence="1" type="ORF">E4N76_08105</name>
</gene>
<name>A0ABY5HXI7_9SPIR</name>
<evidence type="ECO:0000313" key="1">
    <source>
        <dbReference type="EMBL" id="UTY28948.1"/>
    </source>
</evidence>